<organism evidence="1 2">
    <name type="scientific">Eumeta variegata</name>
    <name type="common">Bagworm moth</name>
    <name type="synonym">Eumeta japonica</name>
    <dbReference type="NCBI Taxonomy" id="151549"/>
    <lineage>
        <taxon>Eukaryota</taxon>
        <taxon>Metazoa</taxon>
        <taxon>Ecdysozoa</taxon>
        <taxon>Arthropoda</taxon>
        <taxon>Hexapoda</taxon>
        <taxon>Insecta</taxon>
        <taxon>Pterygota</taxon>
        <taxon>Neoptera</taxon>
        <taxon>Endopterygota</taxon>
        <taxon>Lepidoptera</taxon>
        <taxon>Glossata</taxon>
        <taxon>Ditrysia</taxon>
        <taxon>Tineoidea</taxon>
        <taxon>Psychidae</taxon>
        <taxon>Oiketicinae</taxon>
        <taxon>Eumeta</taxon>
    </lineage>
</organism>
<gene>
    <name evidence="1" type="ORF">EVAR_9473_1</name>
</gene>
<accession>A0A4C2A610</accession>
<comment type="caution">
    <text evidence="1">The sequence shown here is derived from an EMBL/GenBank/DDBJ whole genome shotgun (WGS) entry which is preliminary data.</text>
</comment>
<dbReference type="OrthoDB" id="7429635at2759"/>
<keyword evidence="2" id="KW-1185">Reference proteome</keyword>
<sequence length="106" mass="12714">MALKAAGGLPRDLPTETLWDMLDMDPWYTRAHDLHEDMLEKYKETEIPGISVDKRYHFNIQEIQYPRHGQYNPLIFAQRAGTIKYVNRRQRKLQVRKDKHCVRYPT</sequence>
<evidence type="ECO:0000313" key="2">
    <source>
        <dbReference type="Proteomes" id="UP000299102"/>
    </source>
</evidence>
<protein>
    <submittedName>
        <fullName evidence="1">Uncharacterized protein</fullName>
    </submittedName>
</protein>
<name>A0A4C2A610_EUMVA</name>
<dbReference type="Proteomes" id="UP000299102">
    <property type="component" value="Unassembled WGS sequence"/>
</dbReference>
<dbReference type="AlphaFoldDB" id="A0A4C2A610"/>
<dbReference type="EMBL" id="BGZK01002524">
    <property type="protein sequence ID" value="GBP94589.1"/>
    <property type="molecule type" value="Genomic_DNA"/>
</dbReference>
<reference evidence="1 2" key="1">
    <citation type="journal article" date="2019" name="Commun. Biol.">
        <title>The bagworm genome reveals a unique fibroin gene that provides high tensile strength.</title>
        <authorList>
            <person name="Kono N."/>
            <person name="Nakamura H."/>
            <person name="Ohtoshi R."/>
            <person name="Tomita M."/>
            <person name="Numata K."/>
            <person name="Arakawa K."/>
        </authorList>
    </citation>
    <scope>NUCLEOTIDE SEQUENCE [LARGE SCALE GENOMIC DNA]</scope>
</reference>
<proteinExistence type="predicted"/>
<evidence type="ECO:0000313" key="1">
    <source>
        <dbReference type="EMBL" id="GBP94589.1"/>
    </source>
</evidence>